<evidence type="ECO:0000313" key="3">
    <source>
        <dbReference type="Proteomes" id="UP000319792"/>
    </source>
</evidence>
<keyword evidence="3" id="KW-1185">Reference proteome</keyword>
<keyword evidence="1" id="KW-0812">Transmembrane</keyword>
<dbReference type="AlphaFoldDB" id="A0A5C5RML0"/>
<gene>
    <name evidence="2" type="ORF">FK268_13645</name>
</gene>
<feature type="transmembrane region" description="Helical" evidence="1">
    <location>
        <begin position="172"/>
        <end position="192"/>
    </location>
</feature>
<keyword evidence="1" id="KW-0472">Membrane</keyword>
<feature type="transmembrane region" description="Helical" evidence="1">
    <location>
        <begin position="7"/>
        <end position="28"/>
    </location>
</feature>
<dbReference type="EMBL" id="VIGV01000004">
    <property type="protein sequence ID" value="TWS23335.1"/>
    <property type="molecule type" value="Genomic_DNA"/>
</dbReference>
<dbReference type="OrthoDB" id="4331374at2"/>
<sequence>MRGSPSLDSVIFAAIGTAILALVAWTVFHRRQLGRPTALLSTIGSGLAFDNGTLAAGRLLHYGESLYALNVLRFWLHALLTPLIIVAAASIAVRSGVHIDRRARALVALTTAVSILAGCVEMLTAPPLVPRAFGDVLRYTHAATLVPLPSILTVLAVIGAGVLIWRRSRSSWLLVGGVAMLFAAGIGTPLWLGNVGELLLLGSLVLGLWAASGASGAEGTEHGRA</sequence>
<dbReference type="RefSeq" id="WP_146434895.1">
    <property type="nucleotide sequence ID" value="NZ_VIGV01000004.1"/>
</dbReference>
<keyword evidence="1" id="KW-1133">Transmembrane helix</keyword>
<organism evidence="2 3">
    <name type="scientific">Tsukamurella sputi</name>
    <dbReference type="NCBI Taxonomy" id="2591848"/>
    <lineage>
        <taxon>Bacteria</taxon>
        <taxon>Bacillati</taxon>
        <taxon>Actinomycetota</taxon>
        <taxon>Actinomycetes</taxon>
        <taxon>Mycobacteriales</taxon>
        <taxon>Tsukamurellaceae</taxon>
        <taxon>Tsukamurella</taxon>
    </lineage>
</organism>
<evidence type="ECO:0000313" key="2">
    <source>
        <dbReference type="EMBL" id="TWS23335.1"/>
    </source>
</evidence>
<evidence type="ECO:0008006" key="4">
    <source>
        <dbReference type="Google" id="ProtNLM"/>
    </source>
</evidence>
<reference evidence="2 3" key="1">
    <citation type="submission" date="2019-08" db="EMBL/GenBank/DDBJ databases">
        <title>Tsukamurella conjunctivitidis sp. nov., Tsukamurella assacharolytica sp. nov. and Tsukamurella sputae sp. nov. isolated from patients with conjunctivitis, bacteraemia (lymphoma) and respiratory infection (sputum) in Hong Kong.</title>
        <authorList>
            <person name="Fok K.M.N."/>
            <person name="Fong J.Y.H."/>
        </authorList>
    </citation>
    <scope>NUCLEOTIDE SEQUENCE [LARGE SCALE GENOMIC DNA]</scope>
    <source>
        <strain evidence="2 3">HKU70</strain>
    </source>
</reference>
<feature type="transmembrane region" description="Helical" evidence="1">
    <location>
        <begin position="145"/>
        <end position="165"/>
    </location>
</feature>
<feature type="transmembrane region" description="Helical" evidence="1">
    <location>
        <begin position="198"/>
        <end position="217"/>
    </location>
</feature>
<comment type="caution">
    <text evidence="2">The sequence shown here is derived from an EMBL/GenBank/DDBJ whole genome shotgun (WGS) entry which is preliminary data.</text>
</comment>
<accession>A0A5C5RML0</accession>
<name>A0A5C5RML0_9ACTN</name>
<evidence type="ECO:0000256" key="1">
    <source>
        <dbReference type="SAM" id="Phobius"/>
    </source>
</evidence>
<dbReference type="Proteomes" id="UP000319792">
    <property type="component" value="Unassembled WGS sequence"/>
</dbReference>
<feature type="transmembrane region" description="Helical" evidence="1">
    <location>
        <begin position="105"/>
        <end position="125"/>
    </location>
</feature>
<protein>
    <recommendedName>
        <fullName evidence="4">DUF998 domain-containing protein</fullName>
    </recommendedName>
</protein>
<feature type="transmembrane region" description="Helical" evidence="1">
    <location>
        <begin position="74"/>
        <end position="93"/>
    </location>
</feature>
<proteinExistence type="predicted"/>